<sequence length="196" mass="20081">MHGGMADAGAGRPVVYLFGSGAGVVSGIGGAVRAGLGRGWDVAVGLTPVAREWLAAQVPEVEELTGHPVKSAYRRPGQPDVLPPADAVLFAPATFNSVNALALGLTSSWVAGYAAEAVGRGVPVLLMPCVNTALAAHPQFPRSLAALREAGVQVLFGEGAFVPNEPGAAAPYPWDVALDAVDRALEARRRGEGRAR</sequence>
<evidence type="ECO:0000313" key="3">
    <source>
        <dbReference type="Proteomes" id="UP001165041"/>
    </source>
</evidence>
<accession>A0A9W6Q9W3</accession>
<name>A0A9W6Q9W3_9ACTN</name>
<dbReference type="InterPro" id="IPR036551">
    <property type="entry name" value="Flavin_trans-like"/>
</dbReference>
<dbReference type="InterPro" id="IPR003382">
    <property type="entry name" value="Flavoprotein"/>
</dbReference>
<dbReference type="EMBL" id="BSSA01000017">
    <property type="protein sequence ID" value="GLW72359.1"/>
    <property type="molecule type" value="Genomic_DNA"/>
</dbReference>
<dbReference type="GO" id="GO:0003824">
    <property type="term" value="F:catalytic activity"/>
    <property type="evidence" value="ECO:0007669"/>
    <property type="project" value="InterPro"/>
</dbReference>
<evidence type="ECO:0000259" key="1">
    <source>
        <dbReference type="Pfam" id="PF02441"/>
    </source>
</evidence>
<feature type="domain" description="Flavoprotein" evidence="1">
    <location>
        <begin position="31"/>
        <end position="152"/>
    </location>
</feature>
<dbReference type="AlphaFoldDB" id="A0A9W6Q9W3"/>
<gene>
    <name evidence="2" type="ORF">Kpho02_46580</name>
</gene>
<dbReference type="Gene3D" id="3.40.50.1950">
    <property type="entry name" value="Flavin prenyltransferase-like"/>
    <property type="match status" value="1"/>
</dbReference>
<dbReference type="SUPFAM" id="SSF52507">
    <property type="entry name" value="Homo-oligomeric flavin-containing Cys decarboxylases, HFCD"/>
    <property type="match status" value="1"/>
</dbReference>
<proteinExistence type="predicted"/>
<evidence type="ECO:0000313" key="2">
    <source>
        <dbReference type="EMBL" id="GLW72359.1"/>
    </source>
</evidence>
<reference evidence="2" key="1">
    <citation type="submission" date="2023-02" db="EMBL/GenBank/DDBJ databases">
        <title>Kitasatospora phosalacinea NBRC 14627.</title>
        <authorList>
            <person name="Ichikawa N."/>
            <person name="Sato H."/>
            <person name="Tonouchi N."/>
        </authorList>
    </citation>
    <scope>NUCLEOTIDE SEQUENCE</scope>
    <source>
        <strain evidence="2">NBRC 14627</strain>
    </source>
</reference>
<dbReference type="Pfam" id="PF02441">
    <property type="entry name" value="Flavoprotein"/>
    <property type="match status" value="1"/>
</dbReference>
<comment type="caution">
    <text evidence="2">The sequence shown here is derived from an EMBL/GenBank/DDBJ whole genome shotgun (WGS) entry which is preliminary data.</text>
</comment>
<protein>
    <submittedName>
        <fullName evidence="2">Flavoprotein</fullName>
    </submittedName>
</protein>
<organism evidence="2 3">
    <name type="scientific">Kitasatospora phosalacinea</name>
    <dbReference type="NCBI Taxonomy" id="2065"/>
    <lineage>
        <taxon>Bacteria</taxon>
        <taxon>Bacillati</taxon>
        <taxon>Actinomycetota</taxon>
        <taxon>Actinomycetes</taxon>
        <taxon>Kitasatosporales</taxon>
        <taxon>Streptomycetaceae</taxon>
        <taxon>Kitasatospora</taxon>
    </lineage>
</organism>
<dbReference type="Proteomes" id="UP001165041">
    <property type="component" value="Unassembled WGS sequence"/>
</dbReference>